<reference evidence="1 2" key="1">
    <citation type="submission" date="2021-01" db="EMBL/GenBank/DDBJ databases">
        <title>Genomic Encyclopedia of Type Strains, Phase IV (KMG-IV): sequencing the most valuable type-strain genomes for metagenomic binning, comparative biology and taxonomic classification.</title>
        <authorList>
            <person name="Goeker M."/>
        </authorList>
    </citation>
    <scope>NUCLEOTIDE SEQUENCE [LARGE SCALE GENOMIC DNA]</scope>
    <source>
        <strain evidence="1 2">DSM 23711</strain>
    </source>
</reference>
<dbReference type="EMBL" id="JAFBDR010000025">
    <property type="protein sequence ID" value="MBM7573039.1"/>
    <property type="molecule type" value="Genomic_DNA"/>
</dbReference>
<evidence type="ECO:0000313" key="1">
    <source>
        <dbReference type="EMBL" id="MBM7573039.1"/>
    </source>
</evidence>
<gene>
    <name evidence="1" type="ORF">JOC48_003587</name>
</gene>
<dbReference type="Proteomes" id="UP001296943">
    <property type="component" value="Unassembled WGS sequence"/>
</dbReference>
<sequence>MFNVPPYLSDEVLSDEFDELDELLDESSEIFSVELSESVVFSVEELELQPAKIIKNPKKLKRKVENNTFLYLNITALPLFINNF</sequence>
<keyword evidence="2" id="KW-1185">Reference proteome</keyword>
<name>A0ABS2N4G6_9BACI</name>
<organism evidence="1 2">
    <name type="scientific">Aquibacillus albus</name>
    <dbReference type="NCBI Taxonomy" id="1168171"/>
    <lineage>
        <taxon>Bacteria</taxon>
        <taxon>Bacillati</taxon>
        <taxon>Bacillota</taxon>
        <taxon>Bacilli</taxon>
        <taxon>Bacillales</taxon>
        <taxon>Bacillaceae</taxon>
        <taxon>Aquibacillus</taxon>
    </lineage>
</organism>
<proteinExistence type="predicted"/>
<protein>
    <submittedName>
        <fullName evidence="1">K+ transporter</fullName>
    </submittedName>
</protein>
<comment type="caution">
    <text evidence="1">The sequence shown here is derived from an EMBL/GenBank/DDBJ whole genome shotgun (WGS) entry which is preliminary data.</text>
</comment>
<evidence type="ECO:0000313" key="2">
    <source>
        <dbReference type="Proteomes" id="UP001296943"/>
    </source>
</evidence>
<accession>A0ABS2N4G6</accession>